<dbReference type="AlphaFoldDB" id="A0A564WJK1"/>
<reference evidence="1" key="1">
    <citation type="submission" date="2018-11" db="EMBL/GenBank/DDBJ databases">
        <authorList>
            <person name="Onetto C."/>
        </authorList>
    </citation>
    <scope>NUCLEOTIDE SEQUENCE [LARGE SCALE GENOMIC DNA]</scope>
</reference>
<evidence type="ECO:0000313" key="1">
    <source>
        <dbReference type="EMBL" id="VUX47783.1"/>
    </source>
</evidence>
<organism evidence="1 2">
    <name type="scientific">Candidatus Defluviicoccus seviourii</name>
    <dbReference type="NCBI Taxonomy" id="2565273"/>
    <lineage>
        <taxon>Bacteria</taxon>
        <taxon>Pseudomonadati</taxon>
        <taxon>Pseudomonadota</taxon>
        <taxon>Alphaproteobacteria</taxon>
        <taxon>Rhodospirillales</taxon>
        <taxon>Rhodospirillaceae</taxon>
        <taxon>Defluviicoccus</taxon>
    </lineage>
</organism>
<dbReference type="EMBL" id="UXAT02000052">
    <property type="protein sequence ID" value="VUX47783.1"/>
    <property type="molecule type" value="Genomic_DNA"/>
</dbReference>
<accession>A0A564WJK1</accession>
<dbReference type="GO" id="GO:0003676">
    <property type="term" value="F:nucleic acid binding"/>
    <property type="evidence" value="ECO:0007669"/>
    <property type="project" value="InterPro"/>
</dbReference>
<gene>
    <name evidence="1" type="ORF">DF3PA_70104</name>
</gene>
<keyword evidence="2" id="KW-1185">Reference proteome</keyword>
<proteinExistence type="predicted"/>
<comment type="caution">
    <text evidence="1">The sequence shown here is derived from an EMBL/GenBank/DDBJ whole genome shotgun (WGS) entry which is preliminary data.</text>
</comment>
<evidence type="ECO:0000313" key="2">
    <source>
        <dbReference type="Proteomes" id="UP000326641"/>
    </source>
</evidence>
<evidence type="ECO:0008006" key="3">
    <source>
        <dbReference type="Google" id="ProtNLM"/>
    </source>
</evidence>
<sequence>MSGMKSKSKGYRGEANLVKKLKEAGIPCSRIPLSGAVGGKFAGDIELDSGQKIEVKVRKAGFKFLYDNLESADYLAVKQDNQDYLVVMRLKHFTNLFKPLA</sequence>
<protein>
    <recommendedName>
        <fullName evidence="3">Protein NO VEIN C-terminal domain-containing protein</fullName>
    </recommendedName>
</protein>
<dbReference type="Gene3D" id="3.40.1350.10">
    <property type="match status" value="1"/>
</dbReference>
<dbReference type="InterPro" id="IPR011856">
    <property type="entry name" value="tRNA_endonuc-like_dom_sf"/>
</dbReference>
<name>A0A564WJK1_9PROT</name>
<dbReference type="Proteomes" id="UP000326641">
    <property type="component" value="Unassembled WGS sequence"/>
</dbReference>